<dbReference type="SMART" id="SM00327">
    <property type="entry name" value="VWA"/>
    <property type="match status" value="1"/>
</dbReference>
<keyword evidence="3" id="KW-0106">Calcium</keyword>
<comment type="cofactor">
    <cofactor evidence="1">
        <name>Ca(2+)</name>
        <dbReference type="ChEBI" id="CHEBI:29108"/>
    </cofactor>
</comment>
<dbReference type="SMART" id="SM00159">
    <property type="entry name" value="PTX"/>
    <property type="match status" value="1"/>
</dbReference>
<evidence type="ECO:0000313" key="11">
    <source>
        <dbReference type="RefSeq" id="XP_035660405.1"/>
    </source>
</evidence>
<dbReference type="Pfam" id="PF00354">
    <property type="entry name" value="Pentaxin"/>
    <property type="match status" value="1"/>
</dbReference>
<evidence type="ECO:0000259" key="9">
    <source>
        <dbReference type="PROSITE" id="PS51828"/>
    </source>
</evidence>
<dbReference type="AlphaFoldDB" id="A0A9J7HLE5"/>
<dbReference type="SUPFAM" id="SSF49899">
    <property type="entry name" value="Concanavalin A-like lectins/glucanases"/>
    <property type="match status" value="1"/>
</dbReference>
<dbReference type="InterPro" id="IPR002035">
    <property type="entry name" value="VWF_A"/>
</dbReference>
<feature type="chain" id="PRO_5039897659" evidence="7">
    <location>
        <begin position="23"/>
        <end position="410"/>
    </location>
</feature>
<evidence type="ECO:0000256" key="7">
    <source>
        <dbReference type="SAM" id="SignalP"/>
    </source>
</evidence>
<evidence type="ECO:0000256" key="1">
    <source>
        <dbReference type="ARBA" id="ARBA00001913"/>
    </source>
</evidence>
<accession>A0A9J7HLE5</accession>
<evidence type="ECO:0000256" key="6">
    <source>
        <dbReference type="PROSITE-ProRule" id="PRU01172"/>
    </source>
</evidence>
<gene>
    <name evidence="11" type="primary">LOC118405108</name>
</gene>
<dbReference type="PRINTS" id="PR00895">
    <property type="entry name" value="PENTAXIN"/>
</dbReference>
<reference evidence="11" key="2">
    <citation type="submission" date="2025-08" db="UniProtKB">
        <authorList>
            <consortium name="RefSeq"/>
        </authorList>
    </citation>
    <scope>IDENTIFICATION</scope>
    <source>
        <strain evidence="11">S238N-H82</strain>
        <tissue evidence="11">Testes</tissue>
    </source>
</reference>
<dbReference type="OrthoDB" id="547680at2759"/>
<sequence>MPWNVLLLTAMALAAVQHRTEAAVLGESRKLIFPELRTVSNYARLDTALAQDLTSFTLCVQMRSDVPYSLINYYQMGIVSYAVPSNHNELLLFIEKGFNLYMYDYILMANPASPWDGEWHTVCTTWRSSDGAWQFYVDGALTASASGFLVGGRVRTGGMWILGQDQDNVGGGFAAHQAFSGEMSQVNLWDRVLSADEIGADCNHHGNVIDWDTTNIEIFGQVTTAEYRCRLPCTADIVLVLDVSSSISRDQFVLARDFMMSFVECAALRDQDIWIGVMQYTCEASTYIALGQYALGSVQLGPAIHYIMYQGGETRTGEAIRKMRSTSGWRDELEIPRAAVILTDGQTTDDYANEAEAARNAGVALYSVSVGFPALINNAALATITNDNGRVFAVNQPCDAADKIVADLCG</sequence>
<keyword evidence="10" id="KW-1185">Reference proteome</keyword>
<keyword evidence="2" id="KW-0479">Metal-binding</keyword>
<evidence type="ECO:0000256" key="3">
    <source>
        <dbReference type="ARBA" id="ARBA00022837"/>
    </source>
</evidence>
<dbReference type="InterPro" id="IPR013320">
    <property type="entry name" value="ConA-like_dom_sf"/>
</dbReference>
<dbReference type="Gene3D" id="3.40.50.410">
    <property type="entry name" value="von Willebrand factor, type A domain"/>
    <property type="match status" value="1"/>
</dbReference>
<keyword evidence="4" id="KW-1015">Disulfide bond</keyword>
<dbReference type="KEGG" id="bfo:118405108"/>
<dbReference type="PANTHER" id="PTHR19277">
    <property type="entry name" value="PENTRAXIN"/>
    <property type="match status" value="1"/>
</dbReference>
<name>A0A9J7HLE5_BRAFL</name>
<dbReference type="GeneID" id="118405108"/>
<reference evidence="10" key="1">
    <citation type="journal article" date="2020" name="Nat. Ecol. Evol.">
        <title>Deeply conserved synteny resolves early events in vertebrate evolution.</title>
        <authorList>
            <person name="Simakov O."/>
            <person name="Marletaz F."/>
            <person name="Yue J.X."/>
            <person name="O'Connell B."/>
            <person name="Jenkins J."/>
            <person name="Brandt A."/>
            <person name="Calef R."/>
            <person name="Tung C.H."/>
            <person name="Huang T.K."/>
            <person name="Schmutz J."/>
            <person name="Satoh N."/>
            <person name="Yu J.K."/>
            <person name="Putnam N.H."/>
            <person name="Green R.E."/>
            <person name="Rokhsar D.S."/>
        </authorList>
    </citation>
    <scope>NUCLEOTIDE SEQUENCE [LARGE SCALE GENOMIC DNA]</scope>
    <source>
        <strain evidence="10">S238N-H82</strain>
    </source>
</reference>
<dbReference type="GO" id="GO:0046872">
    <property type="term" value="F:metal ion binding"/>
    <property type="evidence" value="ECO:0007669"/>
    <property type="project" value="UniProtKB-KW"/>
</dbReference>
<dbReference type="PRINTS" id="PR00453">
    <property type="entry name" value="VWFADOMAIN"/>
</dbReference>
<evidence type="ECO:0000259" key="8">
    <source>
        <dbReference type="PROSITE" id="PS50234"/>
    </source>
</evidence>
<dbReference type="PROSITE" id="PS51828">
    <property type="entry name" value="PTX_2"/>
    <property type="match status" value="1"/>
</dbReference>
<protein>
    <submittedName>
        <fullName evidence="11">C-reactive protein 1.1-like isoform X1</fullName>
    </submittedName>
</protein>
<proteinExistence type="predicted"/>
<dbReference type="PROSITE" id="PS50234">
    <property type="entry name" value="VWFA"/>
    <property type="match status" value="1"/>
</dbReference>
<dbReference type="RefSeq" id="XP_035660405.1">
    <property type="nucleotide sequence ID" value="XM_035804512.1"/>
</dbReference>
<dbReference type="InterPro" id="IPR001759">
    <property type="entry name" value="PTX_dom"/>
</dbReference>
<dbReference type="Pfam" id="PF00092">
    <property type="entry name" value="VWA"/>
    <property type="match status" value="1"/>
</dbReference>
<organism evidence="10 11">
    <name type="scientific">Branchiostoma floridae</name>
    <name type="common">Florida lancelet</name>
    <name type="synonym">Amphioxus</name>
    <dbReference type="NCBI Taxonomy" id="7739"/>
    <lineage>
        <taxon>Eukaryota</taxon>
        <taxon>Metazoa</taxon>
        <taxon>Chordata</taxon>
        <taxon>Cephalochordata</taxon>
        <taxon>Leptocardii</taxon>
        <taxon>Amphioxiformes</taxon>
        <taxon>Branchiostomatidae</taxon>
        <taxon>Branchiostoma</taxon>
    </lineage>
</organism>
<feature type="domain" description="Pentraxin (PTX)" evidence="9">
    <location>
        <begin position="27"/>
        <end position="229"/>
    </location>
</feature>
<evidence type="ECO:0000256" key="4">
    <source>
        <dbReference type="ARBA" id="ARBA00023157"/>
    </source>
</evidence>
<comment type="caution">
    <text evidence="6">Lacks conserved residue(s) required for the propagation of feature annotation.</text>
</comment>
<feature type="signal peptide" evidence="7">
    <location>
        <begin position="1"/>
        <end position="22"/>
    </location>
</feature>
<dbReference type="PANTHER" id="PTHR19277:SF161">
    <property type="entry name" value="LAMININ G DOMAIN-CONTAINING PROTEIN"/>
    <property type="match status" value="1"/>
</dbReference>
<dbReference type="OMA" id="DSDNACE"/>
<feature type="domain" description="VWFA" evidence="8">
    <location>
        <begin position="236"/>
        <end position="408"/>
    </location>
</feature>
<keyword evidence="7" id="KW-0732">Signal</keyword>
<keyword evidence="5" id="KW-0325">Glycoprotein</keyword>
<dbReference type="InterPro" id="IPR051360">
    <property type="entry name" value="Neuronal_Pentraxin_Related"/>
</dbReference>
<dbReference type="SUPFAM" id="SSF53300">
    <property type="entry name" value="vWA-like"/>
    <property type="match status" value="1"/>
</dbReference>
<dbReference type="Gene3D" id="2.60.120.200">
    <property type="match status" value="1"/>
</dbReference>
<evidence type="ECO:0000256" key="2">
    <source>
        <dbReference type="ARBA" id="ARBA00022723"/>
    </source>
</evidence>
<dbReference type="InterPro" id="IPR036465">
    <property type="entry name" value="vWFA_dom_sf"/>
</dbReference>
<evidence type="ECO:0000313" key="10">
    <source>
        <dbReference type="Proteomes" id="UP000001554"/>
    </source>
</evidence>
<evidence type="ECO:0000256" key="5">
    <source>
        <dbReference type="ARBA" id="ARBA00023180"/>
    </source>
</evidence>
<dbReference type="Proteomes" id="UP000001554">
    <property type="component" value="Chromosome 17"/>
</dbReference>